<reference evidence="1 2" key="1">
    <citation type="submission" date="2015-07" db="EMBL/GenBank/DDBJ databases">
        <title>Emmonsia species relationships and genome sequence.</title>
        <authorList>
            <person name="Cuomo C.A."/>
            <person name="Schwartz I.S."/>
            <person name="Kenyon C."/>
            <person name="de Hoog G.S."/>
            <person name="Govender N.P."/>
            <person name="Botha A."/>
            <person name="Moreno L."/>
            <person name="de Vries M."/>
            <person name="Munoz J.F."/>
            <person name="Stielow J.B."/>
        </authorList>
    </citation>
    <scope>NUCLEOTIDE SEQUENCE [LARGE SCALE GENOMIC DNA]</scope>
    <source>
        <strain evidence="1 2">CBS 136260</strain>
    </source>
</reference>
<organism evidence="1 2">
    <name type="scientific">Emergomyces africanus</name>
    <dbReference type="NCBI Taxonomy" id="1955775"/>
    <lineage>
        <taxon>Eukaryota</taxon>
        <taxon>Fungi</taxon>
        <taxon>Dikarya</taxon>
        <taxon>Ascomycota</taxon>
        <taxon>Pezizomycotina</taxon>
        <taxon>Eurotiomycetes</taxon>
        <taxon>Eurotiomycetidae</taxon>
        <taxon>Onygenales</taxon>
        <taxon>Ajellomycetaceae</taxon>
        <taxon>Emergomyces</taxon>
    </lineage>
</organism>
<dbReference type="OrthoDB" id="4195433at2759"/>
<evidence type="ECO:0000313" key="2">
    <source>
        <dbReference type="Proteomes" id="UP000091918"/>
    </source>
</evidence>
<accession>A0A1B7P7W9</accession>
<name>A0A1B7P7W9_9EURO</name>
<dbReference type="EMBL" id="LGUA01000026">
    <property type="protein sequence ID" value="OAX85124.1"/>
    <property type="molecule type" value="Genomic_DNA"/>
</dbReference>
<gene>
    <name evidence="1" type="ORF">ACJ72_00496</name>
</gene>
<proteinExistence type="predicted"/>
<dbReference type="AlphaFoldDB" id="A0A1B7P7W9"/>
<protein>
    <submittedName>
        <fullName evidence="1">Uncharacterized protein</fullName>
    </submittedName>
</protein>
<dbReference type="Proteomes" id="UP000091918">
    <property type="component" value="Unassembled WGS sequence"/>
</dbReference>
<evidence type="ECO:0000313" key="1">
    <source>
        <dbReference type="EMBL" id="OAX85124.1"/>
    </source>
</evidence>
<comment type="caution">
    <text evidence="1">The sequence shown here is derived from an EMBL/GenBank/DDBJ whole genome shotgun (WGS) entry which is preliminary data.</text>
</comment>
<keyword evidence="2" id="KW-1185">Reference proteome</keyword>
<sequence>MAPQKFRSVPKWLAHTFASKDPFLETHCEAVHDWRSKHPLNSRKPLAQLQLLQHKNLRTPDFANLFKRVTLPRSPWGQWCHKWQRVTSVGTSSTAIRLMSRTRNQPDSLILLFLQTNKHGISKKMAATMKDCILAQRKQKQMFSTHINSTTRNTSAVHRNLTARRTSAVHYIPLLLLTSHASGPQKLLDVHGHTNKQFPCSGGECTSRLKKKGRCREYLVGWEIDDAWLFQDETDHLGHLRRYGEWRGDILRKGYDEKEQ</sequence>